<keyword evidence="3" id="KW-1185">Reference proteome</keyword>
<evidence type="ECO:0000313" key="3">
    <source>
        <dbReference type="Proteomes" id="UP000053424"/>
    </source>
</evidence>
<protein>
    <submittedName>
        <fullName evidence="2">Uncharacterized protein</fullName>
    </submittedName>
</protein>
<gene>
    <name evidence="2" type="ORF">M413DRAFT_449538</name>
</gene>
<proteinExistence type="predicted"/>
<dbReference type="AlphaFoldDB" id="A0A0C2XDD4"/>
<dbReference type="Proteomes" id="UP000053424">
    <property type="component" value="Unassembled WGS sequence"/>
</dbReference>
<dbReference type="EMBL" id="KN831812">
    <property type="protein sequence ID" value="KIM35918.1"/>
    <property type="molecule type" value="Genomic_DNA"/>
</dbReference>
<feature type="compositionally biased region" description="Basic and acidic residues" evidence="1">
    <location>
        <begin position="1"/>
        <end position="10"/>
    </location>
</feature>
<dbReference type="HOGENOM" id="CLU_3106617_0_0_1"/>
<reference evidence="2 3" key="1">
    <citation type="submission" date="2014-04" db="EMBL/GenBank/DDBJ databases">
        <authorList>
            <consortium name="DOE Joint Genome Institute"/>
            <person name="Kuo A."/>
            <person name="Gay G."/>
            <person name="Dore J."/>
            <person name="Kohler A."/>
            <person name="Nagy L.G."/>
            <person name="Floudas D."/>
            <person name="Copeland A."/>
            <person name="Barry K.W."/>
            <person name="Cichocki N."/>
            <person name="Veneault-Fourrey C."/>
            <person name="LaButti K."/>
            <person name="Lindquist E.A."/>
            <person name="Lipzen A."/>
            <person name="Lundell T."/>
            <person name="Morin E."/>
            <person name="Murat C."/>
            <person name="Sun H."/>
            <person name="Tunlid A."/>
            <person name="Henrissat B."/>
            <person name="Grigoriev I.V."/>
            <person name="Hibbett D.S."/>
            <person name="Martin F."/>
            <person name="Nordberg H.P."/>
            <person name="Cantor M.N."/>
            <person name="Hua S.X."/>
        </authorList>
    </citation>
    <scope>NUCLEOTIDE SEQUENCE [LARGE SCALE GENOMIC DNA]</scope>
    <source>
        <strain evidence="3">h7</strain>
    </source>
</reference>
<evidence type="ECO:0000256" key="1">
    <source>
        <dbReference type="SAM" id="MobiDB-lite"/>
    </source>
</evidence>
<sequence length="51" mass="5670">MIPDSGRDELVVGGSQELSRTHRGASQPGGRHYDEDRNMSLVTACQKGKRW</sequence>
<feature type="region of interest" description="Disordered" evidence="1">
    <location>
        <begin position="1"/>
        <end position="38"/>
    </location>
</feature>
<reference evidence="3" key="2">
    <citation type="submission" date="2015-01" db="EMBL/GenBank/DDBJ databases">
        <title>Evolutionary Origins and Diversification of the Mycorrhizal Mutualists.</title>
        <authorList>
            <consortium name="DOE Joint Genome Institute"/>
            <consortium name="Mycorrhizal Genomics Consortium"/>
            <person name="Kohler A."/>
            <person name="Kuo A."/>
            <person name="Nagy L.G."/>
            <person name="Floudas D."/>
            <person name="Copeland A."/>
            <person name="Barry K.W."/>
            <person name="Cichocki N."/>
            <person name="Veneault-Fourrey C."/>
            <person name="LaButti K."/>
            <person name="Lindquist E.A."/>
            <person name="Lipzen A."/>
            <person name="Lundell T."/>
            <person name="Morin E."/>
            <person name="Murat C."/>
            <person name="Riley R."/>
            <person name="Ohm R."/>
            <person name="Sun H."/>
            <person name="Tunlid A."/>
            <person name="Henrissat B."/>
            <person name="Grigoriev I.V."/>
            <person name="Hibbett D.S."/>
            <person name="Martin F."/>
        </authorList>
    </citation>
    <scope>NUCLEOTIDE SEQUENCE [LARGE SCALE GENOMIC DNA]</scope>
    <source>
        <strain evidence="3">h7</strain>
    </source>
</reference>
<organism evidence="2 3">
    <name type="scientific">Hebeloma cylindrosporum</name>
    <dbReference type="NCBI Taxonomy" id="76867"/>
    <lineage>
        <taxon>Eukaryota</taxon>
        <taxon>Fungi</taxon>
        <taxon>Dikarya</taxon>
        <taxon>Basidiomycota</taxon>
        <taxon>Agaricomycotina</taxon>
        <taxon>Agaricomycetes</taxon>
        <taxon>Agaricomycetidae</taxon>
        <taxon>Agaricales</taxon>
        <taxon>Agaricineae</taxon>
        <taxon>Hymenogastraceae</taxon>
        <taxon>Hebeloma</taxon>
    </lineage>
</organism>
<evidence type="ECO:0000313" key="2">
    <source>
        <dbReference type="EMBL" id="KIM35918.1"/>
    </source>
</evidence>
<name>A0A0C2XDD4_HEBCY</name>
<accession>A0A0C2XDD4</accession>